<dbReference type="Pfam" id="PF13538">
    <property type="entry name" value="UvrD_C_2"/>
    <property type="match status" value="1"/>
</dbReference>
<protein>
    <submittedName>
        <fullName evidence="5">AAA family ATPase</fullName>
    </submittedName>
</protein>
<gene>
    <name evidence="5" type="ORF">F1C79_27450</name>
</gene>
<dbReference type="OrthoDB" id="9763659at2"/>
<evidence type="ECO:0000256" key="2">
    <source>
        <dbReference type="ARBA" id="ARBA00022840"/>
    </source>
</evidence>
<dbReference type="Proteomes" id="UP000326659">
    <property type="component" value="Chromosome"/>
</dbReference>
<dbReference type="EMBL" id="CP043626">
    <property type="protein sequence ID" value="QEY75059.1"/>
    <property type="molecule type" value="Genomic_DNA"/>
</dbReference>
<evidence type="ECO:0000259" key="4">
    <source>
        <dbReference type="Pfam" id="PF14490"/>
    </source>
</evidence>
<dbReference type="KEGG" id="pden:F1C79_27450"/>
<evidence type="ECO:0000313" key="6">
    <source>
        <dbReference type="Proteomes" id="UP000326659"/>
    </source>
</evidence>
<dbReference type="RefSeq" id="WP_151189137.1">
    <property type="nucleotide sequence ID" value="NZ_CP043626.1"/>
</dbReference>
<dbReference type="PANTHER" id="PTHR43788">
    <property type="entry name" value="DNA2/NAM7 HELICASE FAMILY MEMBER"/>
    <property type="match status" value="1"/>
</dbReference>
<dbReference type="CDD" id="cd18809">
    <property type="entry name" value="SF1_C_RecD"/>
    <property type="match status" value="1"/>
</dbReference>
<keyword evidence="1" id="KW-0547">Nucleotide-binding</keyword>
<reference evidence="5 6" key="1">
    <citation type="submission" date="2019-09" db="EMBL/GenBank/DDBJ databases">
        <title>Prosopis cineraria nodule microbiome.</title>
        <authorList>
            <person name="Chaluvadi S.R."/>
            <person name="Ali R."/>
            <person name="Wang X."/>
        </authorList>
    </citation>
    <scope>NUCLEOTIDE SEQUENCE [LARGE SCALE GENOMIC DNA]</scope>
    <source>
        <strain evidence="5 6">BG1</strain>
    </source>
</reference>
<dbReference type="InterPro" id="IPR027417">
    <property type="entry name" value="P-loop_NTPase"/>
</dbReference>
<evidence type="ECO:0000259" key="3">
    <source>
        <dbReference type="Pfam" id="PF13538"/>
    </source>
</evidence>
<dbReference type="GO" id="GO:0005524">
    <property type="term" value="F:ATP binding"/>
    <property type="evidence" value="ECO:0007669"/>
    <property type="project" value="UniProtKB-KW"/>
</dbReference>
<dbReference type="Gene3D" id="1.10.10.2220">
    <property type="match status" value="1"/>
</dbReference>
<dbReference type="AlphaFoldDB" id="A0A9X7N4U1"/>
<proteinExistence type="predicted"/>
<dbReference type="Gene3D" id="2.30.30.940">
    <property type="match status" value="1"/>
</dbReference>
<dbReference type="InterPro" id="IPR029493">
    <property type="entry name" value="RecD2-like_HHH"/>
</dbReference>
<organism evidence="5 6">
    <name type="scientific">Pseudomonas denitrificans</name>
    <dbReference type="NCBI Taxonomy" id="43306"/>
    <lineage>
        <taxon>Bacteria</taxon>
        <taxon>Pseudomonadati</taxon>
        <taxon>Pseudomonadota</taxon>
        <taxon>Gammaproteobacteria</taxon>
        <taxon>Pseudomonadales</taxon>
        <taxon>Pseudomonadaceae</taxon>
        <taxon>Halopseudomonas</taxon>
    </lineage>
</organism>
<evidence type="ECO:0000256" key="1">
    <source>
        <dbReference type="ARBA" id="ARBA00022741"/>
    </source>
</evidence>
<dbReference type="Pfam" id="PF14490">
    <property type="entry name" value="HHH_RecD2"/>
    <property type="match status" value="1"/>
</dbReference>
<evidence type="ECO:0000313" key="5">
    <source>
        <dbReference type="EMBL" id="QEY75059.1"/>
    </source>
</evidence>
<dbReference type="Gene3D" id="3.40.50.300">
    <property type="entry name" value="P-loop containing nucleotide triphosphate hydrolases"/>
    <property type="match status" value="2"/>
</dbReference>
<dbReference type="SUPFAM" id="SSF52540">
    <property type="entry name" value="P-loop containing nucleoside triphosphate hydrolases"/>
    <property type="match status" value="2"/>
</dbReference>
<keyword evidence="2" id="KW-0067">ATP-binding</keyword>
<sequence length="721" mass="78968">MSTLLGVLQVSSVKPGSFGGAVFSGRIIGDQNVYTCKASYKIITRPPQPGECWHIKGTIIGHDQFRSYVQIEDCHIVNVVVAAYIEKLLIKHPAFRGLSFGKAKVGKLVREFGAENLAKTLSAGKSAHIAEVVNPDLAEKLVESWLTLHNEIATVEFLMQHKFEPSLARSILKVCSTNTVERLKQNPYSLIAFQGTHANLWRTIEAAAGKLGIERDDPRRLAGLVEHILYGRLDQGHTACPVEDLEASLDLMLKSKALASQAIQCALDRRAVCVKKLHEKTLIQPLGAAIIESQLELRVRELASSQRSLLNGCVSEIDEAVEKFSAKYSEATGHTLADQQKLAITMALTNRISTLTGFGGTGKTTVLRAIVDIASACRTVYVLALSGKAKERAKEAIGRETYTIHNFIAQAKDKESTISTGGDPLIIVDEASMVDIALMLKLLRVFGKNSFSLLLVGDTGQLSPVGFGIFFHTLARSKLIPCTHLTKVHRTAADSPLQQTAMQVRTGHMESLPVWSGETDGVYLVHCSSSTELLNQLTKIKAALPEAQILTPHMSDRMPDSGYTINNHLQAELQGSDQNPGIWMGKFWLRVDDPVIITQNSYEHCLFNGNTGVMTGVTVIDGQPFGTFSFNGATINLSRADLFVLGMRLAYAISIHKSQGSEYQTSIICSLTNSDFVERSMFYTGISRSKRLTLIMSTFELTRQSIARQNRSDTLCVGFSV</sequence>
<dbReference type="Pfam" id="PF13604">
    <property type="entry name" value="AAA_30"/>
    <property type="match status" value="1"/>
</dbReference>
<dbReference type="InterPro" id="IPR050534">
    <property type="entry name" value="Coronavir_polyprotein_1ab"/>
</dbReference>
<dbReference type="PANTHER" id="PTHR43788:SF6">
    <property type="entry name" value="DNA HELICASE B"/>
    <property type="match status" value="1"/>
</dbReference>
<dbReference type="InterPro" id="IPR027785">
    <property type="entry name" value="UvrD-like_helicase_C"/>
</dbReference>
<keyword evidence="6" id="KW-1185">Reference proteome</keyword>
<dbReference type="GO" id="GO:0003678">
    <property type="term" value="F:DNA helicase activity"/>
    <property type="evidence" value="ECO:0007669"/>
    <property type="project" value="UniProtKB-ARBA"/>
</dbReference>
<name>A0A9X7N4U1_PSEDE</name>
<feature type="domain" description="ATP-dependent RecD2 DNA helicase-like helix-hairpin-helix" evidence="4">
    <location>
        <begin position="154"/>
        <end position="238"/>
    </location>
</feature>
<accession>A0A9X7N4U1</accession>
<feature type="domain" description="UvrD-like helicase C-terminal" evidence="3">
    <location>
        <begin position="649"/>
        <end position="692"/>
    </location>
</feature>